<evidence type="ECO:0000259" key="1">
    <source>
        <dbReference type="PROSITE" id="PS52045"/>
    </source>
</evidence>
<comment type="caution">
    <text evidence="2">The sequence shown here is derived from an EMBL/GenBank/DDBJ whole genome shotgun (WGS) entry which is preliminary data.</text>
</comment>
<proteinExistence type="predicted"/>
<dbReference type="InterPro" id="IPR004314">
    <property type="entry name" value="Neprosin"/>
</dbReference>
<evidence type="ECO:0000313" key="2">
    <source>
        <dbReference type="EMBL" id="KAF9591664.1"/>
    </source>
</evidence>
<gene>
    <name evidence="2" type="ORF">IFM89_005245</name>
</gene>
<dbReference type="AlphaFoldDB" id="A0A835H3S2"/>
<dbReference type="Gene3D" id="3.90.1320.10">
    <property type="entry name" value="Outer-capsid protein sigma 3, large lobe"/>
    <property type="match status" value="1"/>
</dbReference>
<organism evidence="2 3">
    <name type="scientific">Coptis chinensis</name>
    <dbReference type="NCBI Taxonomy" id="261450"/>
    <lineage>
        <taxon>Eukaryota</taxon>
        <taxon>Viridiplantae</taxon>
        <taxon>Streptophyta</taxon>
        <taxon>Embryophyta</taxon>
        <taxon>Tracheophyta</taxon>
        <taxon>Spermatophyta</taxon>
        <taxon>Magnoliopsida</taxon>
        <taxon>Ranunculales</taxon>
        <taxon>Ranunculaceae</taxon>
        <taxon>Coptidoideae</taxon>
        <taxon>Coptis</taxon>
    </lineage>
</organism>
<evidence type="ECO:0000313" key="3">
    <source>
        <dbReference type="Proteomes" id="UP000631114"/>
    </source>
</evidence>
<feature type="domain" description="Neprosin PEP catalytic" evidence="1">
    <location>
        <begin position="1"/>
        <end position="81"/>
    </location>
</feature>
<dbReference type="PANTHER" id="PTHR31589">
    <property type="entry name" value="PROTEIN, PUTATIVE (DUF239)-RELATED-RELATED"/>
    <property type="match status" value="1"/>
</dbReference>
<dbReference type="EMBL" id="JADFTS010000008">
    <property type="protein sequence ID" value="KAF9591664.1"/>
    <property type="molecule type" value="Genomic_DNA"/>
</dbReference>
<protein>
    <recommendedName>
        <fullName evidence="1">Neprosin PEP catalytic domain-containing protein</fullName>
    </recommendedName>
</protein>
<dbReference type="OrthoDB" id="1858978at2759"/>
<sequence length="81" mass="9065">MWVENGPFDQYNSLQAGWMVSPNIAGNSDTRLFIFWAVDYNTGCYNQLCPGFVQVHSSLSSIALGSRFIPTSTYGVEHKEI</sequence>
<dbReference type="InterPro" id="IPR053168">
    <property type="entry name" value="Glutamic_endopeptidase"/>
</dbReference>
<dbReference type="Proteomes" id="UP000631114">
    <property type="component" value="Unassembled WGS sequence"/>
</dbReference>
<name>A0A835H3S2_9MAGN</name>
<keyword evidence="3" id="KW-1185">Reference proteome</keyword>
<accession>A0A835H3S2</accession>
<dbReference type="PANTHER" id="PTHR31589:SF24">
    <property type="entry name" value="OS07G0205500 PROTEIN"/>
    <property type="match status" value="1"/>
</dbReference>
<dbReference type="PROSITE" id="PS52045">
    <property type="entry name" value="NEPROSIN_PEP_CD"/>
    <property type="match status" value="1"/>
</dbReference>
<dbReference type="Pfam" id="PF03080">
    <property type="entry name" value="Neprosin"/>
    <property type="match status" value="1"/>
</dbReference>
<reference evidence="2 3" key="1">
    <citation type="submission" date="2020-10" db="EMBL/GenBank/DDBJ databases">
        <title>The Coptis chinensis genome and diversification of protoberbering-type alkaloids.</title>
        <authorList>
            <person name="Wang B."/>
            <person name="Shu S."/>
            <person name="Song C."/>
            <person name="Liu Y."/>
        </authorList>
    </citation>
    <scope>NUCLEOTIDE SEQUENCE [LARGE SCALE GENOMIC DNA]</scope>
    <source>
        <strain evidence="2">HL-2020</strain>
        <tissue evidence="2">Leaf</tissue>
    </source>
</reference>